<dbReference type="PROSITE" id="PS50005">
    <property type="entry name" value="TPR"/>
    <property type="match status" value="2"/>
</dbReference>
<dbReference type="Proteomes" id="UP000005239">
    <property type="component" value="Unassembled WGS sequence"/>
</dbReference>
<dbReference type="InterPro" id="IPR036860">
    <property type="entry name" value="SH2_dom_sf"/>
</dbReference>
<organism evidence="10 11">
    <name type="scientific">Pristionchus pacificus</name>
    <name type="common">Parasitic nematode worm</name>
    <dbReference type="NCBI Taxonomy" id="54126"/>
    <lineage>
        <taxon>Eukaryota</taxon>
        <taxon>Metazoa</taxon>
        <taxon>Ecdysozoa</taxon>
        <taxon>Nematoda</taxon>
        <taxon>Chromadorea</taxon>
        <taxon>Rhabditida</taxon>
        <taxon>Rhabditina</taxon>
        <taxon>Diplogasteromorpha</taxon>
        <taxon>Diplogasteroidea</taxon>
        <taxon>Neodiplogasteridae</taxon>
        <taxon>Pristionchus</taxon>
    </lineage>
</organism>
<dbReference type="EC" id="2.7.10.2" evidence="1"/>
<reference evidence="11" key="1">
    <citation type="journal article" date="2008" name="Nat. Genet.">
        <title>The Pristionchus pacificus genome provides a unique perspective on nematode lifestyle and parasitism.</title>
        <authorList>
            <person name="Dieterich C."/>
            <person name="Clifton S.W."/>
            <person name="Schuster L.N."/>
            <person name="Chinwalla A."/>
            <person name="Delehaunty K."/>
            <person name="Dinkelacker I."/>
            <person name="Fulton L."/>
            <person name="Fulton R."/>
            <person name="Godfrey J."/>
            <person name="Minx P."/>
            <person name="Mitreva M."/>
            <person name="Roeseler W."/>
            <person name="Tian H."/>
            <person name="Witte H."/>
            <person name="Yang S.P."/>
            <person name="Wilson R.K."/>
            <person name="Sommer R.J."/>
        </authorList>
    </citation>
    <scope>NUCLEOTIDE SEQUENCE [LARGE SCALE GENOMIC DNA]</scope>
    <source>
        <strain evidence="11">PS312</strain>
    </source>
</reference>
<dbReference type="Pfam" id="PF13181">
    <property type="entry name" value="TPR_8"/>
    <property type="match status" value="1"/>
</dbReference>
<evidence type="ECO:0000256" key="7">
    <source>
        <dbReference type="ARBA" id="ARBA00051245"/>
    </source>
</evidence>
<evidence type="ECO:0000256" key="3">
    <source>
        <dbReference type="ARBA" id="ARBA00022741"/>
    </source>
</evidence>
<dbReference type="FunFam" id="3.30.505.10:FF:000128">
    <property type="entry name" value="Tyrosine-protein kinase"/>
    <property type="match status" value="1"/>
</dbReference>
<keyword evidence="11" id="KW-1185">Reference proteome</keyword>
<feature type="region of interest" description="Disordered" evidence="9">
    <location>
        <begin position="1326"/>
        <end position="1502"/>
    </location>
</feature>
<dbReference type="PROSITE" id="PS00107">
    <property type="entry name" value="PROTEIN_KINASE_ATP"/>
    <property type="match status" value="1"/>
</dbReference>
<dbReference type="PRINTS" id="PR00109">
    <property type="entry name" value="TYRKINASE"/>
</dbReference>
<dbReference type="InterPro" id="IPR011009">
    <property type="entry name" value="Kinase-like_dom_sf"/>
</dbReference>
<dbReference type="PROSITE" id="PS00109">
    <property type="entry name" value="PROTEIN_KINASE_TYR"/>
    <property type="match status" value="1"/>
</dbReference>
<feature type="compositionally biased region" description="Basic and acidic residues" evidence="9">
    <location>
        <begin position="1443"/>
        <end position="1458"/>
    </location>
</feature>
<dbReference type="InterPro" id="IPR000980">
    <property type="entry name" value="SH2"/>
</dbReference>
<dbReference type="SMART" id="SM00219">
    <property type="entry name" value="TyrKc"/>
    <property type="match status" value="1"/>
</dbReference>
<dbReference type="EnsemblMetazoa" id="PPA13199.1">
    <property type="protein sequence ID" value="PPA13199.1"/>
    <property type="gene ID" value="WBGene00102753"/>
</dbReference>
<dbReference type="GO" id="GO:0007169">
    <property type="term" value="P:cell surface receptor protein tyrosine kinase signaling pathway"/>
    <property type="evidence" value="ECO:0000318"/>
    <property type="project" value="GO_Central"/>
</dbReference>
<dbReference type="SMART" id="SM00252">
    <property type="entry name" value="SH2"/>
    <property type="match status" value="1"/>
</dbReference>
<dbReference type="SUPFAM" id="SSF55550">
    <property type="entry name" value="SH2 domain"/>
    <property type="match status" value="1"/>
</dbReference>
<dbReference type="Pfam" id="PF07714">
    <property type="entry name" value="PK_Tyr_Ser-Thr"/>
    <property type="match status" value="1"/>
</dbReference>
<evidence type="ECO:0000313" key="11">
    <source>
        <dbReference type="Proteomes" id="UP000005239"/>
    </source>
</evidence>
<evidence type="ECO:0000313" key="10">
    <source>
        <dbReference type="EnsemblMetazoa" id="PPA13199.1"/>
    </source>
</evidence>
<dbReference type="InterPro" id="IPR020635">
    <property type="entry name" value="Tyr_kinase_cat_dom"/>
</dbReference>
<dbReference type="InterPro" id="IPR001245">
    <property type="entry name" value="Ser-Thr/Tyr_kinase_cat_dom"/>
</dbReference>
<dbReference type="InterPro" id="IPR000719">
    <property type="entry name" value="Prot_kinase_dom"/>
</dbReference>
<dbReference type="GO" id="GO:0005886">
    <property type="term" value="C:plasma membrane"/>
    <property type="evidence" value="ECO:0000318"/>
    <property type="project" value="GO_Central"/>
</dbReference>
<name>A0A2A6BWD2_PRIPA</name>
<accession>A0A2A6BWD2</accession>
<dbReference type="SUPFAM" id="SSF56112">
    <property type="entry name" value="Protein kinase-like (PK-like)"/>
    <property type="match status" value="1"/>
</dbReference>
<evidence type="ECO:0000256" key="5">
    <source>
        <dbReference type="ARBA" id="ARBA00022840"/>
    </source>
</evidence>
<evidence type="ECO:0000256" key="4">
    <source>
        <dbReference type="ARBA" id="ARBA00022777"/>
    </source>
</evidence>
<dbReference type="GO" id="GO:0004715">
    <property type="term" value="F:non-membrane spanning protein tyrosine kinase activity"/>
    <property type="evidence" value="ECO:0000318"/>
    <property type="project" value="GO_Central"/>
</dbReference>
<dbReference type="CDD" id="cd00192">
    <property type="entry name" value="PTKc"/>
    <property type="match status" value="1"/>
</dbReference>
<keyword evidence="5" id="KW-0067">ATP-binding</keyword>
<dbReference type="InterPro" id="IPR019734">
    <property type="entry name" value="TPR_rpt"/>
</dbReference>
<accession>A0A8R1YFF9</accession>
<dbReference type="SMART" id="SM00028">
    <property type="entry name" value="TPR"/>
    <property type="match status" value="9"/>
</dbReference>
<dbReference type="PANTHER" id="PTHR24418">
    <property type="entry name" value="TYROSINE-PROTEIN KINASE"/>
    <property type="match status" value="1"/>
</dbReference>
<evidence type="ECO:0000256" key="9">
    <source>
        <dbReference type="SAM" id="MobiDB-lite"/>
    </source>
</evidence>
<dbReference type="Pfam" id="PF00017">
    <property type="entry name" value="SH2"/>
    <property type="match status" value="1"/>
</dbReference>
<evidence type="ECO:0000256" key="2">
    <source>
        <dbReference type="ARBA" id="ARBA00022679"/>
    </source>
</evidence>
<dbReference type="GO" id="GO:0030154">
    <property type="term" value="P:cell differentiation"/>
    <property type="evidence" value="ECO:0000318"/>
    <property type="project" value="GO_Central"/>
</dbReference>
<keyword evidence="4" id="KW-0418">Kinase</keyword>
<keyword evidence="3" id="KW-0547">Nucleotide-binding</keyword>
<feature type="compositionally biased region" description="Basic and acidic residues" evidence="9">
    <location>
        <begin position="1484"/>
        <end position="1499"/>
    </location>
</feature>
<protein>
    <recommendedName>
        <fullName evidence="1">non-specific protein-tyrosine kinase</fullName>
        <ecNumber evidence="1">2.7.10.2</ecNumber>
    </recommendedName>
</protein>
<feature type="region of interest" description="Disordered" evidence="9">
    <location>
        <begin position="1"/>
        <end position="23"/>
    </location>
</feature>
<dbReference type="PROSITE" id="PS50011">
    <property type="entry name" value="PROTEIN_KINASE_DOM"/>
    <property type="match status" value="1"/>
</dbReference>
<evidence type="ECO:0000256" key="1">
    <source>
        <dbReference type="ARBA" id="ARBA00011903"/>
    </source>
</evidence>
<dbReference type="Pfam" id="PF13432">
    <property type="entry name" value="TPR_16"/>
    <property type="match status" value="1"/>
</dbReference>
<feature type="compositionally biased region" description="Basic residues" evidence="9">
    <location>
        <begin position="1379"/>
        <end position="1392"/>
    </location>
</feature>
<evidence type="ECO:0000256" key="6">
    <source>
        <dbReference type="ARBA" id="ARBA00023137"/>
    </source>
</evidence>
<feature type="compositionally biased region" description="Polar residues" evidence="9">
    <location>
        <begin position="1433"/>
        <end position="1442"/>
    </location>
</feature>
<dbReference type="PROSITE" id="PS50001">
    <property type="entry name" value="SH2"/>
    <property type="match status" value="1"/>
</dbReference>
<sequence>MRPRLTMQGHSRERERERVTHSHSPFPLPSLTFLPTPFTLIITLWMDESIEKQLLLAGSFYSNGQYEEALQTYRETAKKWPENGIVRSNLSALLLKVSKVDEAIEEAIEAVRLSPLWYKTHYRLGECYRVNGRHLNALLSYSNGLAIDHSNGQLLDASLQSAIAHFKESFPLAALRRTQMTSNAVSILVCIGQCLLQQGVLSTSREILLNAYSLPFPSITVHSSLLSSLISVSSLLSLHESALKFAKEHYELCQNQGLPVISSLESISRECQSLGDLEGSLAARLNIIQYIEKNDPSRVSHILQSADLYLSLEMIEEAAKSYTSVLILDCSDCDRLSARAGLAFTVYHRGETREAIHLMEDLEMNAMDEKLRIRLIEFKSLAMMKEGTFDPNYLSKLLEESSHPATTAKLSFLLAQYFISCGNIESALKMVKKSLGISKRLEDFPLQASSLILLAQIYELNFDTESALSLLEHCLQLPKIPFKEKLQALHRISSLLESVNRLDESIERLEEAMKICTERGNENGIERSKSMMKTIRRKKEERDDLLINQRTEQSETLQEKLAEAQEMNNEVDEASICLSLGKIYEEENKFEEALHYFQQALTVSKQLRLVQMMGVSYLGVARILSIREEWSRVESCARAAVTMGRLMNDESMENEGMILIGKTQHNKGDKELARKVYLKVLRRVKEKNEDEKSAIIHFDVARISDEERAYSHFWSCFSCTNGVDLKMECLLHLSSLPSSSDPHSLLRATLAFAIGEGKMGSLLQLSRKERELDWIDHAIQTSSYAVMKYSDHDNFDSMIDELSSFHPRFSSSLLLSLYSKRKDRRILFTLFRTIPNFVLKELDNEEGEESLLLRSLCLSLMGKDVEWDQSLSNEDSNDRLGFSLSSFISQMEKRKKMIEEAPFLMSLLLELTQFDYLPPQFAIDSFSFCTIVISLFIPSIDNLLHIMDLADWVLAGHCVPPPSSSTVPSIPFTRIFSCGNVSIIWNCTDEKSLSPSYYLSSSSSSSSHLEDTLLSLLQSQSLSQSPSLPKSLLVGMPPITSDLVSFLSSHIFCLYSPLSLHLHFPSSSLLIIDLDQIHSSLSPVRISKEQVVCPTLLVRKILSSDICICSIDSIVRRFYSPLLFTSTTIQNSDSKKKFAPSLLIITYVSSISSFLHSLLFLLFVKGTKTVIILPENISSNDVEKLIDEISRGIEVDMSSLLPSQSIIMGERLFTHRPSTVESLRTSLKRGCLTSDSPSSSFVSTLLNVVPPSVLDHFLHLPLDTNELNETYSRMKRGEIIPEIEEGIHRDSAIKLFNVIFNDHLFTLDDPVWESEVSDLSTALSHLHPPEIKDQPISSPPPRCESRGYQSEGDNGRNSMIESSSFPSQGKYSVSATDRSRKRRKGGKERKRSSSVNQSSRIMAPSKGKGESRVIVAKRSTTKTKSDASRSRNIKNPSVSKNQLTKEKTSRKSDKKPNKGESAVTVKRRVEKKDKGNEKEDEEKDKDGKDKDSEKKKEGEGVEGEDFYDMVGKSISHQQWYHGFMPREDCEEFMKEIGDFLLRRTTVDDKPSFILSVLVTSGSAKVLKCTHIRIDYKNGCWSINDGVTRASLMALIKYYMTKPAKYSDVPGSFLKNAVRRPDYYLVHENIFVGNELGRGAFGTVHCGTLKRTDGKRDETVDVAIKKMKSGDGAAKKHLLEFFKECRLMLRFNHPNVIRVYGVAPGNQPVLIVLELAGGGSLKSYCKKNDPVPVFQLNNFAKDALRGMQYLQTEKIIHRDLAARNCLLGKNSELKISDFGLSHRGDSFEIDKLKSVPIKWLSPETLTKGRFSHKTDVWSYGILVWEIYSRCSSDPFPGMNNGQAKVAILNKKPPMDPPTACPANIKEAYLQCFLDEEKRPDFDGLWKQILPDEEKDYRPSQYYIAKMPPPPTSIMTTTMANL</sequence>
<keyword evidence="8" id="KW-0175">Coiled coil</keyword>
<dbReference type="GO" id="GO:0005102">
    <property type="term" value="F:signaling receptor binding"/>
    <property type="evidence" value="ECO:0000318"/>
    <property type="project" value="GO_Central"/>
</dbReference>
<reference evidence="10" key="2">
    <citation type="submission" date="2022-06" db="UniProtKB">
        <authorList>
            <consortium name="EnsemblMetazoa"/>
        </authorList>
    </citation>
    <scope>IDENTIFICATION</scope>
    <source>
        <strain evidence="10">PS312</strain>
    </source>
</reference>
<dbReference type="Gene3D" id="1.10.510.10">
    <property type="entry name" value="Transferase(Phosphotransferase) domain 1"/>
    <property type="match status" value="1"/>
</dbReference>
<evidence type="ECO:0000256" key="8">
    <source>
        <dbReference type="SAM" id="Coils"/>
    </source>
</evidence>
<feature type="coiled-coil region" evidence="8">
    <location>
        <begin position="547"/>
        <end position="577"/>
    </location>
</feature>
<dbReference type="Gene3D" id="1.25.40.10">
    <property type="entry name" value="Tetratricopeptide repeat domain"/>
    <property type="match status" value="3"/>
</dbReference>
<gene>
    <name evidence="10" type="primary">WBGene00102753</name>
</gene>
<feature type="compositionally biased region" description="Basic and acidic residues" evidence="9">
    <location>
        <begin position="10"/>
        <end position="20"/>
    </location>
</feature>
<dbReference type="InterPro" id="IPR011990">
    <property type="entry name" value="TPR-like_helical_dom_sf"/>
</dbReference>
<dbReference type="InterPro" id="IPR008266">
    <property type="entry name" value="Tyr_kinase_AS"/>
</dbReference>
<dbReference type="SUPFAM" id="SSF48452">
    <property type="entry name" value="TPR-like"/>
    <property type="match status" value="3"/>
</dbReference>
<dbReference type="FunFam" id="1.10.510.10:FF:001408">
    <property type="entry name" value="Tyrosine-protein kinase"/>
    <property type="match status" value="1"/>
</dbReference>
<comment type="catalytic activity">
    <reaction evidence="7">
        <text>L-tyrosyl-[protein] + ATP = O-phospho-L-tyrosyl-[protein] + ADP + H(+)</text>
        <dbReference type="Rhea" id="RHEA:10596"/>
        <dbReference type="Rhea" id="RHEA-COMP:10136"/>
        <dbReference type="Rhea" id="RHEA-COMP:20101"/>
        <dbReference type="ChEBI" id="CHEBI:15378"/>
        <dbReference type="ChEBI" id="CHEBI:30616"/>
        <dbReference type="ChEBI" id="CHEBI:46858"/>
        <dbReference type="ChEBI" id="CHEBI:61978"/>
        <dbReference type="ChEBI" id="CHEBI:456216"/>
        <dbReference type="EC" id="2.7.10.2"/>
    </reaction>
</comment>
<keyword evidence="2" id="KW-0808">Transferase</keyword>
<feature type="coiled-coil region" evidence="8">
    <location>
        <begin position="492"/>
        <end position="519"/>
    </location>
</feature>
<feature type="compositionally biased region" description="Polar residues" evidence="9">
    <location>
        <begin position="1347"/>
        <end position="1376"/>
    </location>
</feature>
<dbReference type="Gene3D" id="3.30.505.10">
    <property type="entry name" value="SH2 domain"/>
    <property type="match status" value="1"/>
</dbReference>
<dbReference type="InterPro" id="IPR050198">
    <property type="entry name" value="Non-receptor_tyrosine_kinases"/>
</dbReference>
<dbReference type="InterPro" id="IPR017441">
    <property type="entry name" value="Protein_kinase_ATP_BS"/>
</dbReference>
<proteinExistence type="predicted"/>
<keyword evidence="6" id="KW-0829">Tyrosine-protein kinase</keyword>
<dbReference type="GO" id="GO:0005524">
    <property type="term" value="F:ATP binding"/>
    <property type="evidence" value="ECO:0007669"/>
    <property type="project" value="UniProtKB-UniRule"/>
</dbReference>